<dbReference type="SUPFAM" id="SSF51905">
    <property type="entry name" value="FAD/NAD(P)-binding domain"/>
    <property type="match status" value="1"/>
</dbReference>
<organism evidence="5 6">
    <name type="scientific">Streptomyces thioluteus</name>
    <dbReference type="NCBI Taxonomy" id="66431"/>
    <lineage>
        <taxon>Bacteria</taxon>
        <taxon>Bacillati</taxon>
        <taxon>Actinomycetota</taxon>
        <taxon>Actinomycetes</taxon>
        <taxon>Kitasatosporales</taxon>
        <taxon>Streptomycetaceae</taxon>
        <taxon>Streptomyces</taxon>
    </lineage>
</organism>
<evidence type="ECO:0000313" key="5">
    <source>
        <dbReference type="EMBL" id="GAA2935685.1"/>
    </source>
</evidence>
<keyword evidence="1" id="KW-0560">Oxidoreductase</keyword>
<dbReference type="Proteomes" id="UP001501102">
    <property type="component" value="Unassembled WGS sequence"/>
</dbReference>
<dbReference type="InterPro" id="IPR036188">
    <property type="entry name" value="FAD/NAD-bd_sf"/>
</dbReference>
<sequence>MERTHSADVVIVGGGIGGLTAALSLHAAGIEALVLESAREIRPLGVGINLQPAAVRELDELGLLDRLAALGVPAVANAFADSAGRTLFSKPTGTAAGFHWDLYSVHRGELQMMLLDAVHERLGAGAVRTGVRFEGFEETADGVRVDAVDRATGDRISFTAGALIGADGIHSVLRGLLHPDEGPLKWSGVTMWRGVTEAESFAPGNSVVIAVDDKKTGFVGYQISDAALKRGRTLINWVCLVPTGKPGPLGSDVSWNTPGKIEDILPHYADWEFDWADLPALFGKSEEILEYPMVDRDPLPSWGRGRVTLLGDAAHPGYPAGANGGTQAIIDARVLAYHLAVEPDVVKALAAYEEDRREATAAVVLANREVDRVGRNTSAQGKTASGEDIEKVTESYQKTTGEAEKLNTRASLTPPRVNRG</sequence>
<dbReference type="Pfam" id="PF01494">
    <property type="entry name" value="FAD_binding_3"/>
    <property type="match status" value="1"/>
</dbReference>
<dbReference type="EMBL" id="BAAAXZ010000129">
    <property type="protein sequence ID" value="GAA2935685.1"/>
    <property type="molecule type" value="Genomic_DNA"/>
</dbReference>
<dbReference type="NCBIfam" id="NF005720">
    <property type="entry name" value="PRK07538.1"/>
    <property type="match status" value="1"/>
</dbReference>
<evidence type="ECO:0000256" key="2">
    <source>
        <dbReference type="ARBA" id="ARBA00023033"/>
    </source>
</evidence>
<dbReference type="Gene3D" id="3.30.9.30">
    <property type="match status" value="1"/>
</dbReference>
<dbReference type="PRINTS" id="PR00420">
    <property type="entry name" value="RNGMNOXGNASE"/>
</dbReference>
<accession>A0ABN3X4V9</accession>
<dbReference type="PANTHER" id="PTHR13789:SF268">
    <property type="entry name" value="5-METHYLPHENAZINE-1-CARBOXYLATE 1-MONOOXYGENASE"/>
    <property type="match status" value="1"/>
</dbReference>
<evidence type="ECO:0000313" key="6">
    <source>
        <dbReference type="Proteomes" id="UP001501102"/>
    </source>
</evidence>
<dbReference type="InterPro" id="IPR050493">
    <property type="entry name" value="FAD-dep_Monooxygenase_BioMet"/>
</dbReference>
<dbReference type="RefSeq" id="WP_344964339.1">
    <property type="nucleotide sequence ID" value="NZ_BAAAXZ010000129.1"/>
</dbReference>
<keyword evidence="6" id="KW-1185">Reference proteome</keyword>
<feature type="domain" description="FAD-binding" evidence="4">
    <location>
        <begin position="7"/>
        <end position="364"/>
    </location>
</feature>
<gene>
    <name evidence="5" type="primary">phzM_3</name>
    <name evidence="5" type="ORF">GCM10020221_34330</name>
</gene>
<keyword evidence="2" id="KW-0503">Monooxygenase</keyword>
<proteinExistence type="predicted"/>
<evidence type="ECO:0000256" key="3">
    <source>
        <dbReference type="SAM" id="MobiDB-lite"/>
    </source>
</evidence>
<dbReference type="Gene3D" id="3.50.50.60">
    <property type="entry name" value="FAD/NAD(P)-binding domain"/>
    <property type="match status" value="1"/>
</dbReference>
<protein>
    <submittedName>
        <fullName evidence="5">Pyocyanin biosynthetic protein PhzM</fullName>
    </submittedName>
</protein>
<reference evidence="5 6" key="1">
    <citation type="journal article" date="2019" name="Int. J. Syst. Evol. Microbiol.">
        <title>The Global Catalogue of Microorganisms (GCM) 10K type strain sequencing project: providing services to taxonomists for standard genome sequencing and annotation.</title>
        <authorList>
            <consortium name="The Broad Institute Genomics Platform"/>
            <consortium name="The Broad Institute Genome Sequencing Center for Infectious Disease"/>
            <person name="Wu L."/>
            <person name="Ma J."/>
        </authorList>
    </citation>
    <scope>NUCLEOTIDE SEQUENCE [LARGE SCALE GENOMIC DNA]</scope>
    <source>
        <strain evidence="5 6">JCM 4087</strain>
    </source>
</reference>
<evidence type="ECO:0000259" key="4">
    <source>
        <dbReference type="Pfam" id="PF01494"/>
    </source>
</evidence>
<feature type="region of interest" description="Disordered" evidence="3">
    <location>
        <begin position="375"/>
        <end position="420"/>
    </location>
</feature>
<dbReference type="InterPro" id="IPR002938">
    <property type="entry name" value="FAD-bd"/>
</dbReference>
<evidence type="ECO:0000256" key="1">
    <source>
        <dbReference type="ARBA" id="ARBA00023002"/>
    </source>
</evidence>
<name>A0ABN3X4V9_STRTU</name>
<dbReference type="SUPFAM" id="SSF54373">
    <property type="entry name" value="FAD-linked reductases, C-terminal domain"/>
    <property type="match status" value="1"/>
</dbReference>
<comment type="caution">
    <text evidence="5">The sequence shown here is derived from an EMBL/GenBank/DDBJ whole genome shotgun (WGS) entry which is preliminary data.</text>
</comment>
<dbReference type="PANTHER" id="PTHR13789">
    <property type="entry name" value="MONOOXYGENASE"/>
    <property type="match status" value="1"/>
</dbReference>